<dbReference type="InterPro" id="IPR011989">
    <property type="entry name" value="ARM-like"/>
</dbReference>
<evidence type="ECO:0000256" key="4">
    <source>
        <dbReference type="ARBA" id="ARBA00023054"/>
    </source>
</evidence>
<evidence type="ECO:0000256" key="5">
    <source>
        <dbReference type="ARBA" id="ARBA00023242"/>
    </source>
</evidence>
<name>A0AAD5M7B3_PYTIN</name>
<evidence type="ECO:0000313" key="8">
    <source>
        <dbReference type="EMBL" id="KAJ0407236.1"/>
    </source>
</evidence>
<keyword evidence="4" id="KW-0175">Coiled coil</keyword>
<keyword evidence="2" id="KW-0597">Phosphoprotein</keyword>
<keyword evidence="9" id="KW-1185">Reference proteome</keyword>
<dbReference type="Pfam" id="PF08216">
    <property type="entry name" value="CTNNBL"/>
    <property type="match status" value="1"/>
</dbReference>
<evidence type="ECO:0000256" key="6">
    <source>
        <dbReference type="SAM" id="MobiDB-lite"/>
    </source>
</evidence>
<feature type="domain" description="Beta-catenin-like protein 1 N-terminal" evidence="7">
    <location>
        <begin position="36"/>
        <end position="143"/>
    </location>
</feature>
<comment type="subcellular location">
    <subcellularLocation>
        <location evidence="1">Nucleus</location>
    </subcellularLocation>
</comment>
<dbReference type="InterPro" id="IPR013180">
    <property type="entry name" value="CTNNBL1_N"/>
</dbReference>
<organism evidence="8 9">
    <name type="scientific">Pythium insidiosum</name>
    <name type="common">Pythiosis disease agent</name>
    <dbReference type="NCBI Taxonomy" id="114742"/>
    <lineage>
        <taxon>Eukaryota</taxon>
        <taxon>Sar</taxon>
        <taxon>Stramenopiles</taxon>
        <taxon>Oomycota</taxon>
        <taxon>Peronosporomycetes</taxon>
        <taxon>Pythiales</taxon>
        <taxon>Pythiaceae</taxon>
        <taxon>Pythium</taxon>
    </lineage>
</organism>
<keyword evidence="3" id="KW-0677">Repeat</keyword>
<comment type="caution">
    <text evidence="8">The sequence shown here is derived from an EMBL/GenBank/DDBJ whole genome shotgun (WGS) entry which is preliminary data.</text>
</comment>
<feature type="region of interest" description="Disordered" evidence="6">
    <location>
        <begin position="588"/>
        <end position="608"/>
    </location>
</feature>
<dbReference type="AlphaFoldDB" id="A0AAD5M7B3"/>
<feature type="compositionally biased region" description="Basic and acidic residues" evidence="6">
    <location>
        <begin position="193"/>
        <end position="203"/>
    </location>
</feature>
<accession>A0AAD5M7B3</accession>
<gene>
    <name evidence="8" type="ORF">P43SY_008011</name>
</gene>
<dbReference type="GO" id="GO:0010467">
    <property type="term" value="P:gene expression"/>
    <property type="evidence" value="ECO:0007669"/>
    <property type="project" value="UniProtKB-ARBA"/>
</dbReference>
<evidence type="ECO:0000313" key="9">
    <source>
        <dbReference type="Proteomes" id="UP001209570"/>
    </source>
</evidence>
<dbReference type="GO" id="GO:0005681">
    <property type="term" value="C:spliceosomal complex"/>
    <property type="evidence" value="ECO:0007669"/>
    <property type="project" value="TreeGrafter"/>
</dbReference>
<evidence type="ECO:0000256" key="2">
    <source>
        <dbReference type="ARBA" id="ARBA00022553"/>
    </source>
</evidence>
<feature type="compositionally biased region" description="Basic and acidic residues" evidence="6">
    <location>
        <begin position="592"/>
        <end position="601"/>
    </location>
</feature>
<sequence>MDAHFERVLSASKRHGDDGSAPRDSAQPAKRARRADELSGAQIQSILARADAQPIEELDAKALKSMALALDKAIRRNALQRSKYSDVPAKFMESEVALDEELRRWRAVAAQPALYADLLALEVVPLLLGLCSHENLDVRLDVINLLADLTDLDEDPSALAPTKALVERLVALEFLPLLVRTLADLDAEAQQHAADERAGAGRGEEEEEEANPSATGVFHALQIIENLVDVLPEASVPLCHDTSVFDVLLLMIAPSRTRDAASAISTSTLYASEILSILLQAEQRNRDVFLQQQSSKAASRLDTLLEAVAPFRKRDPRDENEGELLENLWNALCSLLLERRGQDLFRRLEGLELVLRCLRDNTRFVFSGALRVLDHALLLHAKNCVHWVGIGGLKPLFAVFMGKKKAKAKAQTPSASDQKAQRAKAVENVTSALASLCLTLHRDAPHDAFERFHAKFLELDMEKMDRLVDLFVQYEGRVRAAAAREEDDDEEADDEDERYLQRLDAGLFVLQRVALVLAHVAAFSRRLRAYVMVKFHERNADVAAIGAVLREQLELLAADDAKRKDSSRDEDVVDESARLTALLRVFEDDEREERGTDEKEAPVQQDDE</sequence>
<dbReference type="PANTHER" id="PTHR14978">
    <property type="entry name" value="BETA-CATENIN-LIKE PROTEIN 1 NUCLEAR ASSOCIATED PROTEIN"/>
    <property type="match status" value="1"/>
</dbReference>
<keyword evidence="5" id="KW-0539">Nucleus</keyword>
<dbReference type="Proteomes" id="UP001209570">
    <property type="component" value="Unassembled WGS sequence"/>
</dbReference>
<dbReference type="SUPFAM" id="SSF48371">
    <property type="entry name" value="ARM repeat"/>
    <property type="match status" value="1"/>
</dbReference>
<protein>
    <recommendedName>
        <fullName evidence="7">Beta-catenin-like protein 1 N-terminal domain-containing protein</fullName>
    </recommendedName>
</protein>
<evidence type="ECO:0000256" key="3">
    <source>
        <dbReference type="ARBA" id="ARBA00022737"/>
    </source>
</evidence>
<feature type="region of interest" description="Disordered" evidence="6">
    <location>
        <begin position="191"/>
        <end position="214"/>
    </location>
</feature>
<feature type="region of interest" description="Disordered" evidence="6">
    <location>
        <begin position="1"/>
        <end position="37"/>
    </location>
</feature>
<dbReference type="SMART" id="SM01156">
    <property type="entry name" value="DUF1716"/>
    <property type="match status" value="1"/>
</dbReference>
<evidence type="ECO:0000259" key="7">
    <source>
        <dbReference type="SMART" id="SM01156"/>
    </source>
</evidence>
<dbReference type="PANTHER" id="PTHR14978:SF0">
    <property type="entry name" value="BETA-CATENIN-LIKE PROTEIN 1"/>
    <property type="match status" value="1"/>
</dbReference>
<proteinExistence type="predicted"/>
<dbReference type="InterPro" id="IPR016024">
    <property type="entry name" value="ARM-type_fold"/>
</dbReference>
<reference evidence="8" key="1">
    <citation type="submission" date="2021-12" db="EMBL/GenBank/DDBJ databases">
        <title>Prjna785345.</title>
        <authorList>
            <person name="Rujirawat T."/>
            <person name="Krajaejun T."/>
        </authorList>
    </citation>
    <scope>NUCLEOTIDE SEQUENCE</scope>
    <source>
        <strain evidence="8">Pi057C3</strain>
    </source>
</reference>
<dbReference type="EMBL" id="JAKCXM010000023">
    <property type="protein sequence ID" value="KAJ0407236.1"/>
    <property type="molecule type" value="Genomic_DNA"/>
</dbReference>
<dbReference type="Gene3D" id="1.25.10.10">
    <property type="entry name" value="Leucine-rich Repeat Variant"/>
    <property type="match status" value="1"/>
</dbReference>
<evidence type="ECO:0000256" key="1">
    <source>
        <dbReference type="ARBA" id="ARBA00004123"/>
    </source>
</evidence>
<dbReference type="FunFam" id="1.25.10.10:FF:001136">
    <property type="entry name" value="Beta-catenin-like protein 1"/>
    <property type="match status" value="1"/>
</dbReference>
<dbReference type="InterPro" id="IPR039678">
    <property type="entry name" value="CTNNBL1"/>
</dbReference>